<protein>
    <submittedName>
        <fullName evidence="2">Torsin family 1</fullName>
    </submittedName>
</protein>
<dbReference type="GO" id="GO:0019894">
    <property type="term" value="F:kinesin binding"/>
    <property type="evidence" value="ECO:0007669"/>
    <property type="project" value="TreeGrafter"/>
</dbReference>
<dbReference type="InterPro" id="IPR010448">
    <property type="entry name" value="Torsin"/>
</dbReference>
<dbReference type="Gene3D" id="3.40.50.300">
    <property type="entry name" value="P-loop containing nucleotide triphosphate hydrolases"/>
    <property type="match status" value="1"/>
</dbReference>
<dbReference type="GO" id="GO:0005635">
    <property type="term" value="C:nuclear envelope"/>
    <property type="evidence" value="ECO:0007669"/>
    <property type="project" value="TreeGrafter"/>
</dbReference>
<dbReference type="Pfam" id="PF06309">
    <property type="entry name" value="Torsin"/>
    <property type="match status" value="1"/>
</dbReference>
<reference evidence="2" key="1">
    <citation type="submission" date="2025-08" db="UniProtKB">
        <authorList>
            <consortium name="Ensembl"/>
        </authorList>
    </citation>
    <scope>IDENTIFICATION</scope>
</reference>
<dbReference type="GO" id="GO:0034504">
    <property type="term" value="P:protein localization to nucleus"/>
    <property type="evidence" value="ECO:0007669"/>
    <property type="project" value="TreeGrafter"/>
</dbReference>
<comment type="similarity">
    <text evidence="1">Belongs to the ClpA/ClpB family. Torsin subfamily.</text>
</comment>
<dbReference type="GO" id="GO:0005524">
    <property type="term" value="F:ATP binding"/>
    <property type="evidence" value="ECO:0007669"/>
    <property type="project" value="InterPro"/>
</dbReference>
<dbReference type="PANTHER" id="PTHR10760:SF14">
    <property type="entry name" value="TORSIN-1B"/>
    <property type="match status" value="1"/>
</dbReference>
<evidence type="ECO:0000313" key="3">
    <source>
        <dbReference type="Proteomes" id="UP000694523"/>
    </source>
</evidence>
<organism evidence="2 3">
    <name type="scientific">Neogobius melanostomus</name>
    <name type="common">round goby</name>
    <dbReference type="NCBI Taxonomy" id="47308"/>
    <lineage>
        <taxon>Eukaryota</taxon>
        <taxon>Metazoa</taxon>
        <taxon>Chordata</taxon>
        <taxon>Craniata</taxon>
        <taxon>Vertebrata</taxon>
        <taxon>Euteleostomi</taxon>
        <taxon>Actinopterygii</taxon>
        <taxon>Neopterygii</taxon>
        <taxon>Teleostei</taxon>
        <taxon>Neoteleostei</taxon>
        <taxon>Acanthomorphata</taxon>
        <taxon>Gobiaria</taxon>
        <taxon>Gobiiformes</taxon>
        <taxon>Gobioidei</taxon>
        <taxon>Gobiidae</taxon>
        <taxon>Benthophilinae</taxon>
        <taxon>Neogobiini</taxon>
        <taxon>Neogobius</taxon>
    </lineage>
</organism>
<dbReference type="Ensembl" id="ENSNMLT00000020892.1">
    <property type="protein sequence ID" value="ENSNMLP00000018570.1"/>
    <property type="gene ID" value="ENSNMLG00000012226.1"/>
</dbReference>
<keyword evidence="3" id="KW-1185">Reference proteome</keyword>
<dbReference type="AlphaFoldDB" id="A0A8C6TD89"/>
<dbReference type="SUPFAM" id="SSF52540">
    <property type="entry name" value="P-loop containing nucleoside triphosphate hydrolases"/>
    <property type="match status" value="1"/>
</dbReference>
<proteinExistence type="inferred from homology"/>
<dbReference type="InterPro" id="IPR027417">
    <property type="entry name" value="P-loop_NTPase"/>
</dbReference>
<dbReference type="GO" id="GO:0016887">
    <property type="term" value="F:ATP hydrolysis activity"/>
    <property type="evidence" value="ECO:0007669"/>
    <property type="project" value="InterPro"/>
</dbReference>
<sequence>TLRNGVQKETRSFAVGTSLVRPGRRVRGFTSDFISYINIPCYFRECCQPDWISFNPKGLEVDLQQRLFGQHLASRIILKAKPLVLSLHGPTGTGKSFVSKMIAHNLYKEGMDSTFVHLLISTVHFPHVSQIETYRSQLRRPKTRHVCSDRMAGDFIDFPKPERVFSSQGCKKIDSKLPLLCVTLWKKYIQNALFECERLC</sequence>
<accession>A0A8C6TD89</accession>
<reference evidence="2" key="2">
    <citation type="submission" date="2025-09" db="UniProtKB">
        <authorList>
            <consortium name="Ensembl"/>
        </authorList>
    </citation>
    <scope>IDENTIFICATION</scope>
</reference>
<dbReference type="PANTHER" id="PTHR10760">
    <property type="entry name" value="TORSIN"/>
    <property type="match status" value="1"/>
</dbReference>
<dbReference type="GO" id="GO:0071763">
    <property type="term" value="P:nuclear membrane organization"/>
    <property type="evidence" value="ECO:0007669"/>
    <property type="project" value="TreeGrafter"/>
</dbReference>
<dbReference type="Proteomes" id="UP000694523">
    <property type="component" value="Unplaced"/>
</dbReference>
<evidence type="ECO:0000313" key="2">
    <source>
        <dbReference type="Ensembl" id="ENSNMLP00000018570.1"/>
    </source>
</evidence>
<evidence type="ECO:0000256" key="1">
    <source>
        <dbReference type="ARBA" id="ARBA00006235"/>
    </source>
</evidence>
<dbReference type="GO" id="GO:0005788">
    <property type="term" value="C:endoplasmic reticulum lumen"/>
    <property type="evidence" value="ECO:0007669"/>
    <property type="project" value="TreeGrafter"/>
</dbReference>
<name>A0A8C6TD89_9GOBI</name>